<protein>
    <recommendedName>
        <fullName evidence="4">lipopolysaccharide heptosyltransferase II</fullName>
        <ecNumber evidence="4">2.4.99.24</ecNumber>
    </recommendedName>
</protein>
<comment type="similarity">
    <text evidence="3">Belongs to the glycosyltransferase 9 family.</text>
</comment>
<evidence type="ECO:0000256" key="4">
    <source>
        <dbReference type="ARBA" id="ARBA00044042"/>
    </source>
</evidence>
<proteinExistence type="inferred from homology"/>
<dbReference type="InterPro" id="IPR051199">
    <property type="entry name" value="LPS_LOS_Heptosyltrfase"/>
</dbReference>
<reference evidence="6 7" key="1">
    <citation type="submission" date="2020-07" db="EMBL/GenBank/DDBJ databases">
        <title>Endozoicomonas sp. nov., isolated from sediment.</title>
        <authorList>
            <person name="Gu T."/>
        </authorList>
    </citation>
    <scope>NUCLEOTIDE SEQUENCE [LARGE SCALE GENOMIC DNA]</scope>
    <source>
        <strain evidence="6 7">SM1973</strain>
    </source>
</reference>
<keyword evidence="2" id="KW-0808">Transferase</keyword>
<dbReference type="EMBL" id="JACCKB010000015">
    <property type="protein sequence ID" value="NYZ66600.1"/>
    <property type="molecule type" value="Genomic_DNA"/>
</dbReference>
<dbReference type="RefSeq" id="WP_180568629.1">
    <property type="nucleotide sequence ID" value="NZ_JACCKB010000015.1"/>
</dbReference>
<keyword evidence="1" id="KW-0328">Glycosyltransferase</keyword>
<dbReference type="AlphaFoldDB" id="A0A853HXW8"/>
<dbReference type="Proteomes" id="UP000569732">
    <property type="component" value="Unassembled WGS sequence"/>
</dbReference>
<evidence type="ECO:0000256" key="1">
    <source>
        <dbReference type="ARBA" id="ARBA00022676"/>
    </source>
</evidence>
<dbReference type="Gene3D" id="3.40.50.2000">
    <property type="entry name" value="Glycogen Phosphorylase B"/>
    <property type="match status" value="2"/>
</dbReference>
<dbReference type="PANTHER" id="PTHR30160:SF7">
    <property type="entry name" value="ADP-HEPTOSE--LPS HEPTOSYLTRANSFERASE 2"/>
    <property type="match status" value="1"/>
</dbReference>
<name>A0A853HXW8_9GAMM</name>
<comment type="caution">
    <text evidence="6">The sequence shown here is derived from an EMBL/GenBank/DDBJ whole genome shotgun (WGS) entry which is preliminary data.</text>
</comment>
<dbReference type="InterPro" id="IPR011910">
    <property type="entry name" value="RfaF"/>
</dbReference>
<evidence type="ECO:0000256" key="3">
    <source>
        <dbReference type="ARBA" id="ARBA00043995"/>
    </source>
</evidence>
<evidence type="ECO:0000313" key="6">
    <source>
        <dbReference type="EMBL" id="NYZ66600.1"/>
    </source>
</evidence>
<evidence type="ECO:0000256" key="5">
    <source>
        <dbReference type="ARBA" id="ARBA00047503"/>
    </source>
</evidence>
<dbReference type="SUPFAM" id="SSF53756">
    <property type="entry name" value="UDP-Glycosyltransferase/glycogen phosphorylase"/>
    <property type="match status" value="1"/>
</dbReference>
<evidence type="ECO:0000256" key="2">
    <source>
        <dbReference type="ARBA" id="ARBA00022679"/>
    </source>
</evidence>
<keyword evidence="7" id="KW-1185">Reference proteome</keyword>
<dbReference type="FunFam" id="3.40.50.2000:FF:000023">
    <property type="entry name" value="ADP-heptose--LPS heptosyltransferase II"/>
    <property type="match status" value="1"/>
</dbReference>
<organism evidence="6 7">
    <name type="scientific">Spartinivicinus marinus</name>
    <dbReference type="NCBI Taxonomy" id="2994442"/>
    <lineage>
        <taxon>Bacteria</taxon>
        <taxon>Pseudomonadati</taxon>
        <taxon>Pseudomonadota</taxon>
        <taxon>Gammaproteobacteria</taxon>
        <taxon>Oceanospirillales</taxon>
        <taxon>Zooshikellaceae</taxon>
        <taxon>Spartinivicinus</taxon>
    </lineage>
</organism>
<dbReference type="Pfam" id="PF01075">
    <property type="entry name" value="Glyco_transf_9"/>
    <property type="match status" value="1"/>
</dbReference>
<sequence length="351" mass="38820">MKVLVVGPSWVGDMVMAQPLFMTIKQHYPSADIDVLAPDWSRPLLERMPEVRNEIVMPVGHGSLNLKSRKQLGLSLRAENYDQAIVLPNSFKSALVPAWAKIPLRTGWRGEMRYGLLNDLRVLDKQRYPLMVERFVALGLPKNSPLPENLPAPKLVVNQANVTASLERYQLNTDKPVLALCSGAEFGPAKRWPEQHYAAVASEWLAKDWQVWLFGSAKDQPVAELIRQAVPARYQEQVVSLAGNTSLADAVDLLSLASAVISNDSGLMHIAAALERPLVVVYGSTSPGFTPPLNKQKEIVRLGLSCSPCFKRECPLEHLNCLKELMPDQVNQALNRVIGKSQAVPVEVVMP</sequence>
<dbReference type="GO" id="GO:0009244">
    <property type="term" value="P:lipopolysaccharide core region biosynthetic process"/>
    <property type="evidence" value="ECO:0007669"/>
    <property type="project" value="TreeGrafter"/>
</dbReference>
<dbReference type="InterPro" id="IPR002201">
    <property type="entry name" value="Glyco_trans_9"/>
</dbReference>
<dbReference type="GO" id="GO:0005829">
    <property type="term" value="C:cytosol"/>
    <property type="evidence" value="ECO:0007669"/>
    <property type="project" value="TreeGrafter"/>
</dbReference>
<accession>A0A853HXW8</accession>
<comment type="catalytic activity">
    <reaction evidence="5">
        <text>an L-alpha-D-Hep-(1-&gt;5)-[alpha-Kdo-(2-&gt;4)]-alpha-Kdo-(2-&gt;6)-lipid A + ADP-L-glycero-beta-D-manno-heptose = an L-alpha-D-Hep-(1-&gt;3)-L-alpha-D-Hep-(1-&gt;5)-[alpha-Kdo-(2-&gt;4)]-alpha-Kdo-(2-&gt;6)-lipid A + ADP + H(+)</text>
        <dbReference type="Rhea" id="RHEA:74071"/>
        <dbReference type="ChEBI" id="CHEBI:15378"/>
        <dbReference type="ChEBI" id="CHEBI:61506"/>
        <dbReference type="ChEBI" id="CHEBI:193068"/>
        <dbReference type="ChEBI" id="CHEBI:193069"/>
        <dbReference type="ChEBI" id="CHEBI:456216"/>
        <dbReference type="EC" id="2.4.99.24"/>
    </reaction>
</comment>
<dbReference type="PANTHER" id="PTHR30160">
    <property type="entry name" value="TETRAACYLDISACCHARIDE 4'-KINASE-RELATED"/>
    <property type="match status" value="1"/>
</dbReference>
<dbReference type="NCBIfam" id="TIGR02195">
    <property type="entry name" value="heptsyl_trn_II"/>
    <property type="match status" value="1"/>
</dbReference>
<evidence type="ECO:0000313" key="7">
    <source>
        <dbReference type="Proteomes" id="UP000569732"/>
    </source>
</evidence>
<dbReference type="GO" id="GO:0008713">
    <property type="term" value="F:ADP-heptose-lipopolysaccharide heptosyltransferase activity"/>
    <property type="evidence" value="ECO:0007669"/>
    <property type="project" value="UniProtKB-EC"/>
</dbReference>
<dbReference type="EC" id="2.4.99.24" evidence="4"/>
<dbReference type="CDD" id="cd03789">
    <property type="entry name" value="GT9_LPS_heptosyltransferase"/>
    <property type="match status" value="1"/>
</dbReference>
<gene>
    <name evidence="6" type="primary">waaF</name>
    <name evidence="6" type="ORF">H0A36_11325</name>
</gene>